<evidence type="ECO:0000256" key="2">
    <source>
        <dbReference type="ARBA" id="ARBA00023043"/>
    </source>
</evidence>
<comment type="caution">
    <text evidence="4">The sequence shown here is derived from an EMBL/GenBank/DDBJ whole genome shotgun (WGS) entry which is preliminary data.</text>
</comment>
<dbReference type="Proteomes" id="UP001152876">
    <property type="component" value="Unassembled WGS sequence"/>
</dbReference>
<dbReference type="SMART" id="SM00248">
    <property type="entry name" value="ANK"/>
    <property type="match status" value="2"/>
</dbReference>
<name>A0A9X4S7Z7_9BURK</name>
<evidence type="ECO:0000256" key="3">
    <source>
        <dbReference type="PROSITE-ProRule" id="PRU00023"/>
    </source>
</evidence>
<evidence type="ECO:0000313" key="5">
    <source>
        <dbReference type="Proteomes" id="UP001152876"/>
    </source>
</evidence>
<proteinExistence type="predicted"/>
<dbReference type="OrthoDB" id="9812708at2"/>
<dbReference type="PROSITE" id="PS50088">
    <property type="entry name" value="ANK_REPEAT"/>
    <property type="match status" value="2"/>
</dbReference>
<protein>
    <submittedName>
        <fullName evidence="4">Ankyrin</fullName>
    </submittedName>
</protein>
<keyword evidence="1" id="KW-0677">Repeat</keyword>
<organism evidence="4 5">
    <name type="scientific">Hydrogenophaga taeniospiralis CCUG 15921</name>
    <dbReference type="NCBI Taxonomy" id="1281780"/>
    <lineage>
        <taxon>Bacteria</taxon>
        <taxon>Pseudomonadati</taxon>
        <taxon>Pseudomonadota</taxon>
        <taxon>Betaproteobacteria</taxon>
        <taxon>Burkholderiales</taxon>
        <taxon>Comamonadaceae</taxon>
        <taxon>Hydrogenophaga</taxon>
    </lineage>
</organism>
<reference evidence="4" key="1">
    <citation type="submission" date="2013-01" db="EMBL/GenBank/DDBJ databases">
        <title>Genome draft of Hydrogenophaga taeniospiralis 2K1.</title>
        <authorList>
            <person name="Gomila M."/>
            <person name="Lalucat J."/>
        </authorList>
    </citation>
    <scope>NUCLEOTIDE SEQUENCE</scope>
    <source>
        <strain evidence="4">CCUG 15921</strain>
    </source>
</reference>
<dbReference type="EMBL" id="AOGK01000008">
    <property type="protein sequence ID" value="MDG5975812.1"/>
    <property type="molecule type" value="Genomic_DNA"/>
</dbReference>
<keyword evidence="2 3" id="KW-0040">ANK repeat</keyword>
<dbReference type="AlphaFoldDB" id="A0A9X4S7Z7"/>
<dbReference type="RefSeq" id="WP_157571927.1">
    <property type="nucleotide sequence ID" value="NZ_AOGK01000008.1"/>
</dbReference>
<dbReference type="PROSITE" id="PS50297">
    <property type="entry name" value="ANK_REP_REGION"/>
    <property type="match status" value="2"/>
</dbReference>
<feature type="repeat" description="ANK" evidence="3">
    <location>
        <begin position="31"/>
        <end position="63"/>
    </location>
</feature>
<dbReference type="Pfam" id="PF12796">
    <property type="entry name" value="Ank_2"/>
    <property type="match status" value="1"/>
</dbReference>
<keyword evidence="5" id="KW-1185">Reference proteome</keyword>
<feature type="repeat" description="ANK" evidence="3">
    <location>
        <begin position="64"/>
        <end position="96"/>
    </location>
</feature>
<evidence type="ECO:0000256" key="1">
    <source>
        <dbReference type="ARBA" id="ARBA00022737"/>
    </source>
</evidence>
<dbReference type="InterPro" id="IPR036770">
    <property type="entry name" value="Ankyrin_rpt-contain_sf"/>
</dbReference>
<dbReference type="PANTHER" id="PTHR24171">
    <property type="entry name" value="ANKYRIN REPEAT DOMAIN-CONTAINING PROTEIN 39-RELATED"/>
    <property type="match status" value="1"/>
</dbReference>
<evidence type="ECO:0000313" key="4">
    <source>
        <dbReference type="EMBL" id="MDG5975812.1"/>
    </source>
</evidence>
<accession>A0A9X4S7Z7</accession>
<dbReference type="InterPro" id="IPR002110">
    <property type="entry name" value="Ankyrin_rpt"/>
</dbReference>
<dbReference type="Gene3D" id="1.25.40.20">
    <property type="entry name" value="Ankyrin repeat-containing domain"/>
    <property type="match status" value="1"/>
</dbReference>
<gene>
    <name evidence="4" type="ORF">H010_11141</name>
</gene>
<dbReference type="SUPFAM" id="SSF48403">
    <property type="entry name" value="Ankyrin repeat"/>
    <property type="match status" value="1"/>
</dbReference>
<dbReference type="PANTHER" id="PTHR24171:SF10">
    <property type="entry name" value="ANKYRIN REPEAT DOMAIN-CONTAINING PROTEIN 29-LIKE"/>
    <property type="match status" value="1"/>
</dbReference>
<sequence length="121" mass="12421">MLTLAEALDDAAALAEFSGVQVMSVTSRGASGQTPLHWMAALGDVAGIDVLLAAGADIDAADFQGATPLHEAVSSRQHAAVRTLLQRGARADIQNSTGRTPCDSAEEEGYAPVLKVFNDAG</sequence>